<dbReference type="EMBL" id="CP002018">
    <property type="protein sequence ID" value="AEM40805.1"/>
    <property type="molecule type" value="Genomic_DNA"/>
</dbReference>
<evidence type="ECO:0000259" key="6">
    <source>
        <dbReference type="Pfam" id="PF00496"/>
    </source>
</evidence>
<comment type="subcellular location">
    <subcellularLocation>
        <location evidence="1">Periplasm</location>
    </subcellularLocation>
</comment>
<organism evidence="7 8">
    <name type="scientific">Ketogulonicigenium vulgare (strain WSH-001)</name>
    <dbReference type="NCBI Taxonomy" id="759362"/>
    <lineage>
        <taxon>Bacteria</taxon>
        <taxon>Pseudomonadati</taxon>
        <taxon>Pseudomonadota</taxon>
        <taxon>Alphaproteobacteria</taxon>
        <taxon>Rhodobacterales</taxon>
        <taxon>Roseobacteraceae</taxon>
        <taxon>Ketogulonicigenium</taxon>
    </lineage>
</organism>
<dbReference type="PATRIC" id="fig|759362.5.peg.997"/>
<dbReference type="HOGENOM" id="CLU_017028_8_4_5"/>
<proteinExistence type="inferred from homology"/>
<reference evidence="7 8" key="1">
    <citation type="journal article" date="2011" name="J. Bacteriol.">
        <title>Complete genome sequence of the industrial strain Ketogulonicigenium vulgare WSH-001.</title>
        <authorList>
            <person name="Liu L."/>
            <person name="Li Y."/>
            <person name="Zhang J."/>
            <person name="Zhou Z."/>
            <person name="Liu J."/>
            <person name="Li X."/>
            <person name="Zhou J."/>
            <person name="Du G."/>
            <person name="Wang L."/>
            <person name="Chen J."/>
        </authorList>
    </citation>
    <scope>NUCLEOTIDE SEQUENCE [LARGE SCALE GENOMIC DNA]</scope>
    <source>
        <strain evidence="7 8">WSH-001</strain>
    </source>
</reference>
<accession>F9Y5Y0</accession>
<dbReference type="PANTHER" id="PTHR30290:SF10">
    <property type="entry name" value="PERIPLASMIC OLIGOPEPTIDE-BINDING PROTEIN-RELATED"/>
    <property type="match status" value="1"/>
</dbReference>
<evidence type="ECO:0000256" key="4">
    <source>
        <dbReference type="ARBA" id="ARBA00022729"/>
    </source>
</evidence>
<evidence type="ECO:0000256" key="2">
    <source>
        <dbReference type="ARBA" id="ARBA00005695"/>
    </source>
</evidence>
<evidence type="ECO:0000256" key="3">
    <source>
        <dbReference type="ARBA" id="ARBA00022448"/>
    </source>
</evidence>
<dbReference type="PIRSF" id="PIRSF002741">
    <property type="entry name" value="MppA"/>
    <property type="match status" value="1"/>
</dbReference>
<dbReference type="CDD" id="cd00995">
    <property type="entry name" value="PBP2_NikA_DppA_OppA_like"/>
    <property type="match status" value="1"/>
</dbReference>
<sequence length="531" mass="57834">MEVVKNHAASRRLALLAATSVLGLAFAGAAQAQSLLTVGTTTDVVNFNPLVGNSKTDTWVTNLMYPRLMQMHDDGTTSALVATDWGYSEDGLTAWFEIRGDMTWSDGTPLTAADIAYTVTVVKAESLGNLAAKLGGMEAVNAVSDTRVEFTLRSPDAIFLDYIGFWMPIVPSHVFPETGVKDFANDANWVSAGPFVMTGFERGQRYSFVKVENYPLVENGSAHVDELEYRVFPDLNAQALALRAGELDVIANPIPPAIGRTLATAPGISLVEVPSLGWAHLQYNLSRDMLDELAVRQALAHAVDYDAIRAIALQGLGTSTNSSVISPALAFWADPDAQEYAFDPALSRQILEDAGYTDANGDGFYDGLTFSVIYDQAAGEVANWVQIVKDSSAEAGIRIELSGMERNTYLQRARDRDFDLYAGSWGVMEAPPSYMPLIFRANGNINYGNINDPVIEEMLDRLVTAPTPDAARPIAHEIARYAAENVYDNVLYYQTFQFAYNSDNWEGVVPQPSDLLSIINPLSLASIKPVN</sequence>
<dbReference type="GO" id="GO:1904680">
    <property type="term" value="F:peptide transmembrane transporter activity"/>
    <property type="evidence" value="ECO:0007669"/>
    <property type="project" value="TreeGrafter"/>
</dbReference>
<dbReference type="Gene3D" id="3.40.190.10">
    <property type="entry name" value="Periplasmic binding protein-like II"/>
    <property type="match status" value="1"/>
</dbReference>
<dbReference type="AlphaFoldDB" id="F9Y5Y0"/>
<keyword evidence="4 5" id="KW-0732">Signal</keyword>
<name>F9Y5Y0_KETVW</name>
<keyword evidence="8" id="KW-1185">Reference proteome</keyword>
<keyword evidence="3" id="KW-0813">Transport</keyword>
<dbReference type="eggNOG" id="COG0747">
    <property type="taxonomic scope" value="Bacteria"/>
</dbReference>
<feature type="signal peptide" evidence="5">
    <location>
        <begin position="1"/>
        <end position="32"/>
    </location>
</feature>
<dbReference type="PANTHER" id="PTHR30290">
    <property type="entry name" value="PERIPLASMIC BINDING COMPONENT OF ABC TRANSPORTER"/>
    <property type="match status" value="1"/>
</dbReference>
<protein>
    <submittedName>
        <fullName evidence="7">ABC-type dipeptide transport system, periplasmic component</fullName>
    </submittedName>
</protein>
<dbReference type="InterPro" id="IPR000914">
    <property type="entry name" value="SBP_5_dom"/>
</dbReference>
<evidence type="ECO:0000313" key="7">
    <source>
        <dbReference type="EMBL" id="AEM40805.1"/>
    </source>
</evidence>
<evidence type="ECO:0000256" key="5">
    <source>
        <dbReference type="SAM" id="SignalP"/>
    </source>
</evidence>
<gene>
    <name evidence="7" type="ordered locus">KVU_0966</name>
</gene>
<evidence type="ECO:0000313" key="8">
    <source>
        <dbReference type="Proteomes" id="UP000000692"/>
    </source>
</evidence>
<dbReference type="Pfam" id="PF00496">
    <property type="entry name" value="SBP_bac_5"/>
    <property type="match status" value="1"/>
</dbReference>
<dbReference type="OrthoDB" id="9803988at2"/>
<dbReference type="GO" id="GO:0043190">
    <property type="term" value="C:ATP-binding cassette (ABC) transporter complex"/>
    <property type="evidence" value="ECO:0007669"/>
    <property type="project" value="InterPro"/>
</dbReference>
<dbReference type="SUPFAM" id="SSF53850">
    <property type="entry name" value="Periplasmic binding protein-like II"/>
    <property type="match status" value="1"/>
</dbReference>
<evidence type="ECO:0000256" key="1">
    <source>
        <dbReference type="ARBA" id="ARBA00004418"/>
    </source>
</evidence>
<dbReference type="InterPro" id="IPR030678">
    <property type="entry name" value="Peptide/Ni-bd"/>
</dbReference>
<dbReference type="InterPro" id="IPR039424">
    <property type="entry name" value="SBP_5"/>
</dbReference>
<dbReference type="RefSeq" id="WP_013384265.1">
    <property type="nucleotide sequence ID" value="NC_017384.1"/>
</dbReference>
<dbReference type="Gene3D" id="3.10.105.10">
    <property type="entry name" value="Dipeptide-binding Protein, Domain 3"/>
    <property type="match status" value="1"/>
</dbReference>
<comment type="similarity">
    <text evidence="2">Belongs to the bacterial solute-binding protein 5 family.</text>
</comment>
<feature type="domain" description="Solute-binding protein family 5" evidence="6">
    <location>
        <begin position="80"/>
        <end position="445"/>
    </location>
</feature>
<dbReference type="GO" id="GO:0015833">
    <property type="term" value="P:peptide transport"/>
    <property type="evidence" value="ECO:0007669"/>
    <property type="project" value="TreeGrafter"/>
</dbReference>
<feature type="chain" id="PRO_5003395837" evidence="5">
    <location>
        <begin position="33"/>
        <end position="531"/>
    </location>
</feature>
<dbReference type="Proteomes" id="UP000000692">
    <property type="component" value="Chromosome"/>
</dbReference>
<dbReference type="KEGG" id="kvl:KVU_0966"/>
<dbReference type="GO" id="GO:0030288">
    <property type="term" value="C:outer membrane-bounded periplasmic space"/>
    <property type="evidence" value="ECO:0007669"/>
    <property type="project" value="UniProtKB-ARBA"/>
</dbReference>